<dbReference type="Proteomes" id="UP001139384">
    <property type="component" value="Unassembled WGS sequence"/>
</dbReference>
<dbReference type="RefSeq" id="WP_234764353.1">
    <property type="nucleotide sequence ID" value="NZ_JAKEIP010000086.1"/>
</dbReference>
<gene>
    <name evidence="2" type="ORF">L0P92_21065</name>
</gene>
<reference evidence="2" key="1">
    <citation type="submission" date="2022-01" db="EMBL/GenBank/DDBJ databases">
        <title>Draft Genome Sequences of Seven Type Strains of the Genus Streptomyces.</title>
        <authorList>
            <person name="Aziz S."/>
            <person name="Coretto E."/>
            <person name="Chronakova A."/>
            <person name="Sproer C."/>
            <person name="Huber K."/>
            <person name="Nouioui I."/>
            <person name="Gross H."/>
        </authorList>
    </citation>
    <scope>NUCLEOTIDE SEQUENCE</scope>
    <source>
        <strain evidence="2">DSM 103493</strain>
    </source>
</reference>
<feature type="transmembrane region" description="Helical" evidence="1">
    <location>
        <begin position="135"/>
        <end position="159"/>
    </location>
</feature>
<evidence type="ECO:0000313" key="2">
    <source>
        <dbReference type="EMBL" id="MCF1596039.1"/>
    </source>
</evidence>
<name>A0A9X1Q195_STRM4</name>
<keyword evidence="1" id="KW-0812">Transmembrane</keyword>
<evidence type="ECO:0000256" key="1">
    <source>
        <dbReference type="SAM" id="Phobius"/>
    </source>
</evidence>
<keyword evidence="1" id="KW-1133">Transmembrane helix</keyword>
<organism evidence="2 3">
    <name type="scientific">Streptomyces muensis</name>
    <dbReference type="NCBI Taxonomy" id="1077944"/>
    <lineage>
        <taxon>Bacteria</taxon>
        <taxon>Bacillati</taxon>
        <taxon>Actinomycetota</taxon>
        <taxon>Actinomycetes</taxon>
        <taxon>Kitasatosporales</taxon>
        <taxon>Streptomycetaceae</taxon>
        <taxon>Streptomyces</taxon>
    </lineage>
</organism>
<dbReference type="EMBL" id="JAKEIP010000086">
    <property type="protein sequence ID" value="MCF1596039.1"/>
    <property type="molecule type" value="Genomic_DNA"/>
</dbReference>
<keyword evidence="3" id="KW-1185">Reference proteome</keyword>
<comment type="caution">
    <text evidence="2">The sequence shown here is derived from an EMBL/GenBank/DDBJ whole genome shotgun (WGS) entry which is preliminary data.</text>
</comment>
<keyword evidence="1" id="KW-0472">Membrane</keyword>
<evidence type="ECO:0000313" key="3">
    <source>
        <dbReference type="Proteomes" id="UP001139384"/>
    </source>
</evidence>
<protein>
    <submittedName>
        <fullName evidence="2">Uncharacterized protein</fullName>
    </submittedName>
</protein>
<dbReference type="AlphaFoldDB" id="A0A9X1Q195"/>
<accession>A0A9X1Q195</accession>
<proteinExistence type="predicted"/>
<sequence>MLGVLTLLFSLILVGVGYAEGPAKVSGGTQGTITVERCGRDVIGDDVECSGTFRSDDGGIRSDVEDFEPDEDADRGDEFQVVGDDTGYFRRGTITSFYVEALKAWFVAATMFGVALFPLSAAFRRSGRPMRRGTFIAGLGLLFGGLLGCGVCALVNAVLI</sequence>
<feature type="transmembrane region" description="Helical" evidence="1">
    <location>
        <begin position="104"/>
        <end position="123"/>
    </location>
</feature>